<feature type="non-terminal residue" evidence="1">
    <location>
        <position position="1"/>
    </location>
</feature>
<gene>
    <name evidence="1" type="ORF">CWC05_21700</name>
</gene>
<organism evidence="1 2">
    <name type="scientific">Pseudoalteromonas ruthenica</name>
    <dbReference type="NCBI Taxonomy" id="151081"/>
    <lineage>
        <taxon>Bacteria</taxon>
        <taxon>Pseudomonadati</taxon>
        <taxon>Pseudomonadota</taxon>
        <taxon>Gammaproteobacteria</taxon>
        <taxon>Alteromonadales</taxon>
        <taxon>Pseudoalteromonadaceae</taxon>
        <taxon>Pseudoalteromonas</taxon>
    </lineage>
</organism>
<reference evidence="1 2" key="1">
    <citation type="submission" date="2017-12" db="EMBL/GenBank/DDBJ databases">
        <authorList>
            <person name="Paulsen S."/>
            <person name="Gram L.K."/>
        </authorList>
    </citation>
    <scope>NUCLEOTIDE SEQUENCE [LARGE SCALE GENOMIC DNA]</scope>
    <source>
        <strain evidence="1 2">S2897</strain>
    </source>
</reference>
<name>A0A5S3YL16_9GAMM</name>
<dbReference type="AlphaFoldDB" id="A0A5S3YL16"/>
<sequence>TQLTAGLIAYSERGEAYVNELNDMIRHNKAYFDED</sequence>
<dbReference type="Proteomes" id="UP000305874">
    <property type="component" value="Unassembled WGS sequence"/>
</dbReference>
<dbReference type="EMBL" id="PNCG01000608">
    <property type="protein sequence ID" value="TMP76093.1"/>
    <property type="molecule type" value="Genomic_DNA"/>
</dbReference>
<reference evidence="2" key="2">
    <citation type="submission" date="2019-06" db="EMBL/GenBank/DDBJ databases">
        <title>Co-occurence of chitin degradation, pigmentation and bioactivity in marine Pseudoalteromonas.</title>
        <authorList>
            <person name="Sonnenschein E.C."/>
            <person name="Bech P.K."/>
        </authorList>
    </citation>
    <scope>NUCLEOTIDE SEQUENCE [LARGE SCALE GENOMIC DNA]</scope>
    <source>
        <strain evidence="2">S2897</strain>
    </source>
</reference>
<comment type="caution">
    <text evidence="1">The sequence shown here is derived from an EMBL/GenBank/DDBJ whole genome shotgun (WGS) entry which is preliminary data.</text>
</comment>
<protein>
    <submittedName>
        <fullName evidence="1">Glucosaminidase</fullName>
    </submittedName>
</protein>
<evidence type="ECO:0000313" key="2">
    <source>
        <dbReference type="Proteomes" id="UP000305874"/>
    </source>
</evidence>
<evidence type="ECO:0000313" key="1">
    <source>
        <dbReference type="EMBL" id="TMP76093.1"/>
    </source>
</evidence>
<accession>A0A5S3YL16</accession>
<proteinExistence type="predicted"/>